<dbReference type="EMBL" id="QQWO01000005">
    <property type="protein sequence ID" value="RSV04810.1"/>
    <property type="molecule type" value="Genomic_DNA"/>
</dbReference>
<dbReference type="PROSITE" id="PS00708">
    <property type="entry name" value="PRO_ENDOPEP_SER"/>
    <property type="match status" value="1"/>
</dbReference>
<reference evidence="3 4" key="1">
    <citation type="submission" date="2018-07" db="EMBL/GenBank/DDBJ databases">
        <title>Genomic and Epidemiologic Investigation of an Indolent Hospital Outbreak.</title>
        <authorList>
            <person name="Johnson R.C."/>
            <person name="Deming C."/>
            <person name="Conlan S."/>
            <person name="Zellmer C.J."/>
            <person name="Michelin A.V."/>
            <person name="Lee-Lin S."/>
            <person name="Thomas P.J."/>
            <person name="Park M."/>
            <person name="Weingarten R.A."/>
            <person name="Less J."/>
            <person name="Dekker J.P."/>
            <person name="Frank K.M."/>
            <person name="Musser K.A."/>
            <person name="Mcquiston J.R."/>
            <person name="Henderson D.K."/>
            <person name="Lau A.F."/>
            <person name="Palmore T.N."/>
            <person name="Segre J.A."/>
        </authorList>
    </citation>
    <scope>NUCLEOTIDE SEQUENCE [LARGE SCALE GENOMIC DNA]</scope>
    <source>
        <strain evidence="3 4">SK-NIH.Env10_0317</strain>
    </source>
</reference>
<dbReference type="GO" id="GO:0052689">
    <property type="term" value="F:carboxylic ester hydrolase activity"/>
    <property type="evidence" value="ECO:0007669"/>
    <property type="project" value="TreeGrafter"/>
</dbReference>
<evidence type="ECO:0000313" key="4">
    <source>
        <dbReference type="Proteomes" id="UP000286681"/>
    </source>
</evidence>
<dbReference type="InterPro" id="IPR022742">
    <property type="entry name" value="Hydrolase_4"/>
</dbReference>
<organism evidence="3 4">
    <name type="scientific">Sphingomonas koreensis</name>
    <dbReference type="NCBI Taxonomy" id="93064"/>
    <lineage>
        <taxon>Bacteria</taxon>
        <taxon>Pseudomonadati</taxon>
        <taxon>Pseudomonadota</taxon>
        <taxon>Alphaproteobacteria</taxon>
        <taxon>Sphingomonadales</taxon>
        <taxon>Sphingomonadaceae</taxon>
        <taxon>Sphingomonas</taxon>
    </lineage>
</organism>
<dbReference type="GO" id="GO:0006508">
    <property type="term" value="P:proteolysis"/>
    <property type="evidence" value="ECO:0007669"/>
    <property type="project" value="InterPro"/>
</dbReference>
<evidence type="ECO:0000313" key="3">
    <source>
        <dbReference type="EMBL" id="RSV04810.1"/>
    </source>
</evidence>
<dbReference type="InterPro" id="IPR002471">
    <property type="entry name" value="Pept_S9_AS"/>
</dbReference>
<dbReference type="PANTHER" id="PTHR43265">
    <property type="entry name" value="ESTERASE ESTD"/>
    <property type="match status" value="1"/>
</dbReference>
<dbReference type="InterPro" id="IPR053145">
    <property type="entry name" value="AB_hydrolase_Est10"/>
</dbReference>
<dbReference type="Pfam" id="PF12146">
    <property type="entry name" value="Hydrolase_4"/>
    <property type="match status" value="1"/>
</dbReference>
<dbReference type="SUPFAM" id="SSF53474">
    <property type="entry name" value="alpha/beta-Hydrolases"/>
    <property type="match status" value="1"/>
</dbReference>
<evidence type="ECO:0000256" key="1">
    <source>
        <dbReference type="ARBA" id="ARBA00022801"/>
    </source>
</evidence>
<keyword evidence="1 3" id="KW-0378">Hydrolase</keyword>
<evidence type="ECO:0000259" key="2">
    <source>
        <dbReference type="Pfam" id="PF12146"/>
    </source>
</evidence>
<dbReference type="GO" id="GO:0004252">
    <property type="term" value="F:serine-type endopeptidase activity"/>
    <property type="evidence" value="ECO:0007669"/>
    <property type="project" value="InterPro"/>
</dbReference>
<dbReference type="Proteomes" id="UP000286681">
    <property type="component" value="Unassembled WGS sequence"/>
</dbReference>
<dbReference type="Gene3D" id="3.40.50.1820">
    <property type="entry name" value="alpha/beta hydrolase"/>
    <property type="match status" value="1"/>
</dbReference>
<proteinExistence type="predicted"/>
<comment type="caution">
    <text evidence="3">The sequence shown here is derived from an EMBL/GenBank/DDBJ whole genome shotgun (WGS) entry which is preliminary data.</text>
</comment>
<dbReference type="PANTHER" id="PTHR43265:SF1">
    <property type="entry name" value="ESTERASE ESTD"/>
    <property type="match status" value="1"/>
</dbReference>
<gene>
    <name evidence="3" type="ORF">CA257_07880</name>
</gene>
<dbReference type="AlphaFoldDB" id="A0AAJ4S4X7"/>
<feature type="domain" description="Serine aminopeptidase S33" evidence="2">
    <location>
        <begin position="82"/>
        <end position="334"/>
    </location>
</feature>
<name>A0AAJ4S4X7_9SPHN</name>
<accession>A0AAJ4S4X7</accession>
<sequence>METPAIRVSIAPALTFERQMMRPVLCFAISVAAIGQSMAQEKPASPPWSAPATVETITEARKFTSGGVELGGTLYLPRSRKPVAAVVVTHSASSPLGDASLYTHLKVMLPAMGIAVFTYDRRGSGRSGTKTAGGDYTILADDAIAAVRSLKTDPRIDPRRIGSWGLSQGGWISPLAASRSPEIAFVIAVSAPVVTADVQMLFSSTNHLRANGHSQAEIDEMTATRKAVDAYMRGTGTREAAQALIDLARTRPWFKYTYMGETVRDRAVSGWRKEIENDPLRNLTGVKVPMLVLFGAHDAVVPVATSVERLKEIAPRMPKMKVHVVAGADHSMHMAADQSVTLDPRHDGTETADSAEYIAVLSSWLAALGLVGN</sequence>
<dbReference type="InterPro" id="IPR029058">
    <property type="entry name" value="AB_hydrolase_fold"/>
</dbReference>
<protein>
    <submittedName>
        <fullName evidence="3">Alpha/beta fold hydrolase</fullName>
    </submittedName>
</protein>